<dbReference type="SUPFAM" id="SSF47384">
    <property type="entry name" value="Homodimeric domain of signal transducing histidine kinase"/>
    <property type="match status" value="1"/>
</dbReference>
<evidence type="ECO:0000259" key="9">
    <source>
        <dbReference type="PROSITE" id="PS50110"/>
    </source>
</evidence>
<dbReference type="InterPro" id="IPR035965">
    <property type="entry name" value="PAS-like_dom_sf"/>
</dbReference>
<dbReference type="SUPFAM" id="SSF55781">
    <property type="entry name" value="GAF domain-like"/>
    <property type="match status" value="2"/>
</dbReference>
<keyword evidence="4" id="KW-0808">Transferase</keyword>
<protein>
    <recommendedName>
        <fullName evidence="2">histidine kinase</fullName>
        <ecNumber evidence="2">2.7.13.3</ecNumber>
    </recommendedName>
</protein>
<keyword evidence="3 6" id="KW-0597">Phosphoprotein</keyword>
<feature type="modified residue" description="4-aspartylphosphate" evidence="6">
    <location>
        <position position="892"/>
    </location>
</feature>
<dbReference type="InterPro" id="IPR004358">
    <property type="entry name" value="Sig_transdc_His_kin-like_C"/>
</dbReference>
<dbReference type="SMART" id="SM00065">
    <property type="entry name" value="GAF"/>
    <property type="match status" value="1"/>
</dbReference>
<dbReference type="RefSeq" id="WP_169624758.1">
    <property type="nucleotide sequence ID" value="NZ_JABBNT010000002.1"/>
</dbReference>
<dbReference type="Gene3D" id="1.10.287.130">
    <property type="match status" value="1"/>
</dbReference>
<dbReference type="SUPFAM" id="SSF52172">
    <property type="entry name" value="CheY-like"/>
    <property type="match status" value="1"/>
</dbReference>
<evidence type="ECO:0000256" key="1">
    <source>
        <dbReference type="ARBA" id="ARBA00000085"/>
    </source>
</evidence>
<feature type="domain" description="Histidine kinase" evidence="8">
    <location>
        <begin position="591"/>
        <end position="816"/>
    </location>
</feature>
<feature type="transmembrane region" description="Helical" evidence="7">
    <location>
        <begin position="70"/>
        <end position="90"/>
    </location>
</feature>
<dbReference type="PROSITE" id="PS50110">
    <property type="entry name" value="RESPONSE_REGULATORY"/>
    <property type="match status" value="1"/>
</dbReference>
<evidence type="ECO:0000313" key="12">
    <source>
        <dbReference type="Proteomes" id="UP000539372"/>
    </source>
</evidence>
<keyword evidence="7" id="KW-0812">Transmembrane</keyword>
<dbReference type="AlphaFoldDB" id="A0A7Y0DZK0"/>
<dbReference type="Gene3D" id="3.30.450.40">
    <property type="match status" value="1"/>
</dbReference>
<evidence type="ECO:0000259" key="10">
    <source>
        <dbReference type="PROSITE" id="PS50113"/>
    </source>
</evidence>
<dbReference type="InterPro" id="IPR003661">
    <property type="entry name" value="HisK_dim/P_dom"/>
</dbReference>
<dbReference type="PANTHER" id="PTHR43065:SF42">
    <property type="entry name" value="TWO-COMPONENT SENSOR PPRA"/>
    <property type="match status" value="1"/>
</dbReference>
<dbReference type="Pfam" id="PF00072">
    <property type="entry name" value="Response_reg"/>
    <property type="match status" value="1"/>
</dbReference>
<evidence type="ECO:0000259" key="8">
    <source>
        <dbReference type="PROSITE" id="PS50109"/>
    </source>
</evidence>
<comment type="catalytic activity">
    <reaction evidence="1">
        <text>ATP + protein L-histidine = ADP + protein N-phospho-L-histidine.</text>
        <dbReference type="EC" id="2.7.13.3"/>
    </reaction>
</comment>
<organism evidence="11 12">
    <name type="scientific">Pacificispira spongiicola</name>
    <dbReference type="NCBI Taxonomy" id="2729598"/>
    <lineage>
        <taxon>Bacteria</taxon>
        <taxon>Pseudomonadati</taxon>
        <taxon>Pseudomonadota</taxon>
        <taxon>Alphaproteobacteria</taxon>
        <taxon>Rhodospirillales</taxon>
        <taxon>Rhodospirillaceae</taxon>
        <taxon>Pacificispira</taxon>
    </lineage>
</organism>
<dbReference type="GO" id="GO:0000155">
    <property type="term" value="F:phosphorelay sensor kinase activity"/>
    <property type="evidence" value="ECO:0007669"/>
    <property type="project" value="InterPro"/>
</dbReference>
<sequence>MLNSYVLGILAFAVLCVFLLSLSMSLTRSKHGLWRIENLMSIALFILLIGLMGRIGLMSGSGYAQNPYGFYTPIILGGTLLMASTGYLLYRHRNLRLLEASLNEVLETQSLLRDRAALYRRTLHAMMGLPQDGTDDGFKAEVLRMAAEALGIERAAIWLGTITQGNLHCDGLYIVGRGVVPAAGLVLTKENHPDYFSALDENHVLAVADCWTDPRTASFKSGYLPETGVKSLCDVQTPRIGGIEGVVCFESVRDNRHWTTDDIAFVQGVGELILLRIARQKLAAAEQAVQLRDARFRDYSMAASDLFWECDENLVFTYLSAKDDTLNLDASLVGRKVSDMPGYDPASERWRAFLERLSAKEPFRDVPITTEKADKSQVLIAVSAIPVMDEAGHFKGFRGAGRDIRGQFREETVREAIQVAMTGSVGEGFFDELVRCLIDMGYDLAILGQVPRDRRSEISILSWASSDETVTIQQDDLLQGPCRSVLKGDFVFVRNNVTDVYPDDESLRRFGLVSYAGMPLVDNTGMVIGVLLAMRRKPLTDEEMARSVLTVFTIRASGELRRLRNEEEKSSLQNQLLHAQRMETMGALAGGIAHDFNNVLTPILGYAGMLAEDFEEGTSAHEDAVAIVRGAKRAKAMVEQILAFSRRSDAEQKIAFDPTKLIAGSLKFVKATIPPKIELTSDIAEDTPKIVGDPNKFDQVLMNLVTNAYQAFDDQEGRIDVVVRPTYISEDFAAVHPPIVPGPALRLNVTDTGSGIPPDVLQKVFEPFFTTKGSGRGTGFGLSTCRGIVEAMNGTILVDTKPGRGTTFTVLIPAYQKSAATLVVDEDPAAAPVKADGPVYRVVYVDDEVENNAVTVKLLERAGHSVRSFADPTAATTFLKTHPMDVDVLITDDSMPKMQGYEVAEAYRTARPDAAIVVVSGASGAVLKERYAEAGVNTFVQKPFVVSELLDGMEAAMSGR</sequence>
<evidence type="ECO:0000256" key="6">
    <source>
        <dbReference type="PROSITE-ProRule" id="PRU00169"/>
    </source>
</evidence>
<gene>
    <name evidence="11" type="ORF">HH303_08290</name>
</gene>
<dbReference type="Gene3D" id="3.40.50.2300">
    <property type="match status" value="1"/>
</dbReference>
<evidence type="ECO:0000256" key="5">
    <source>
        <dbReference type="ARBA" id="ARBA00022777"/>
    </source>
</evidence>
<keyword evidence="7" id="KW-1133">Transmembrane helix</keyword>
<evidence type="ECO:0000313" key="11">
    <source>
        <dbReference type="EMBL" id="NMM44475.1"/>
    </source>
</evidence>
<keyword evidence="12" id="KW-1185">Reference proteome</keyword>
<keyword evidence="7" id="KW-0472">Membrane</keyword>
<dbReference type="Gene3D" id="3.30.450.20">
    <property type="entry name" value="PAS domain"/>
    <property type="match status" value="1"/>
</dbReference>
<dbReference type="Proteomes" id="UP000539372">
    <property type="component" value="Unassembled WGS sequence"/>
</dbReference>
<dbReference type="PROSITE" id="PS50113">
    <property type="entry name" value="PAC"/>
    <property type="match status" value="1"/>
</dbReference>
<dbReference type="EC" id="2.7.13.3" evidence="2"/>
<dbReference type="SMART" id="SM00448">
    <property type="entry name" value="REC"/>
    <property type="match status" value="1"/>
</dbReference>
<feature type="domain" description="PAC" evidence="10">
    <location>
        <begin position="364"/>
        <end position="416"/>
    </location>
</feature>
<dbReference type="SUPFAM" id="SSF55874">
    <property type="entry name" value="ATPase domain of HSP90 chaperone/DNA topoisomerase II/histidine kinase"/>
    <property type="match status" value="1"/>
</dbReference>
<dbReference type="InterPro" id="IPR001789">
    <property type="entry name" value="Sig_transdc_resp-reg_receiver"/>
</dbReference>
<dbReference type="InterPro" id="IPR036890">
    <property type="entry name" value="HATPase_C_sf"/>
</dbReference>
<dbReference type="Pfam" id="PF00512">
    <property type="entry name" value="HisKA"/>
    <property type="match status" value="1"/>
</dbReference>
<evidence type="ECO:0000256" key="2">
    <source>
        <dbReference type="ARBA" id="ARBA00012438"/>
    </source>
</evidence>
<dbReference type="InterPro" id="IPR003018">
    <property type="entry name" value="GAF"/>
</dbReference>
<reference evidence="11 12" key="1">
    <citation type="submission" date="2020-04" db="EMBL/GenBank/DDBJ databases">
        <title>Rhodospirillaceae bacterium KN72 isolated from deep sea.</title>
        <authorList>
            <person name="Zhang D.-C."/>
        </authorList>
    </citation>
    <scope>NUCLEOTIDE SEQUENCE [LARGE SCALE GENOMIC DNA]</scope>
    <source>
        <strain evidence="11 12">KN72</strain>
    </source>
</reference>
<dbReference type="CDD" id="cd00156">
    <property type="entry name" value="REC"/>
    <property type="match status" value="1"/>
</dbReference>
<dbReference type="InterPro" id="IPR029016">
    <property type="entry name" value="GAF-like_dom_sf"/>
</dbReference>
<dbReference type="InterPro" id="IPR003594">
    <property type="entry name" value="HATPase_dom"/>
</dbReference>
<dbReference type="SUPFAM" id="SSF55785">
    <property type="entry name" value="PYP-like sensor domain (PAS domain)"/>
    <property type="match status" value="1"/>
</dbReference>
<accession>A0A7Y0DZK0</accession>
<dbReference type="InterPro" id="IPR000700">
    <property type="entry name" value="PAS-assoc_C"/>
</dbReference>
<comment type="caution">
    <text evidence="11">The sequence shown here is derived from an EMBL/GenBank/DDBJ whole genome shotgun (WGS) entry which is preliminary data.</text>
</comment>
<feature type="transmembrane region" description="Helical" evidence="7">
    <location>
        <begin position="39"/>
        <end position="58"/>
    </location>
</feature>
<dbReference type="PRINTS" id="PR00344">
    <property type="entry name" value="BCTRLSENSOR"/>
</dbReference>
<dbReference type="CDD" id="cd00082">
    <property type="entry name" value="HisKA"/>
    <property type="match status" value="1"/>
</dbReference>
<evidence type="ECO:0000256" key="4">
    <source>
        <dbReference type="ARBA" id="ARBA00022679"/>
    </source>
</evidence>
<dbReference type="PROSITE" id="PS50109">
    <property type="entry name" value="HIS_KIN"/>
    <property type="match status" value="1"/>
</dbReference>
<dbReference type="InterPro" id="IPR036097">
    <property type="entry name" value="HisK_dim/P_sf"/>
</dbReference>
<dbReference type="InterPro" id="IPR005467">
    <property type="entry name" value="His_kinase_dom"/>
</dbReference>
<dbReference type="PANTHER" id="PTHR43065">
    <property type="entry name" value="SENSOR HISTIDINE KINASE"/>
    <property type="match status" value="1"/>
</dbReference>
<dbReference type="Pfam" id="PF02518">
    <property type="entry name" value="HATPase_c"/>
    <property type="match status" value="1"/>
</dbReference>
<dbReference type="SMART" id="SM00388">
    <property type="entry name" value="HisKA"/>
    <property type="match status" value="1"/>
</dbReference>
<dbReference type="InterPro" id="IPR011006">
    <property type="entry name" value="CheY-like_superfamily"/>
</dbReference>
<feature type="domain" description="Response regulatory" evidence="9">
    <location>
        <begin position="841"/>
        <end position="957"/>
    </location>
</feature>
<dbReference type="Gene3D" id="3.30.565.10">
    <property type="entry name" value="Histidine kinase-like ATPase, C-terminal domain"/>
    <property type="match status" value="1"/>
</dbReference>
<name>A0A7Y0DZK0_9PROT</name>
<proteinExistence type="predicted"/>
<dbReference type="Pfam" id="PF01590">
    <property type="entry name" value="GAF"/>
    <property type="match status" value="2"/>
</dbReference>
<evidence type="ECO:0000256" key="7">
    <source>
        <dbReference type="SAM" id="Phobius"/>
    </source>
</evidence>
<dbReference type="SMART" id="SM00387">
    <property type="entry name" value="HATPase_c"/>
    <property type="match status" value="1"/>
</dbReference>
<dbReference type="EMBL" id="JABBNT010000002">
    <property type="protein sequence ID" value="NMM44475.1"/>
    <property type="molecule type" value="Genomic_DNA"/>
</dbReference>
<keyword evidence="5" id="KW-0418">Kinase</keyword>
<evidence type="ECO:0000256" key="3">
    <source>
        <dbReference type="ARBA" id="ARBA00022553"/>
    </source>
</evidence>
<feature type="transmembrane region" description="Helical" evidence="7">
    <location>
        <begin position="6"/>
        <end position="27"/>
    </location>
</feature>